<accession>A0ABP7LRY4</accession>
<dbReference type="Proteomes" id="UP001501563">
    <property type="component" value="Unassembled WGS sequence"/>
</dbReference>
<sequence>MCNRCLGTDTASRDRILGPSTAVTGSLFFTPLVGFLDDLSDLQPYRPSHRQHRRWGLDIGDPNRNIVK</sequence>
<proteinExistence type="predicted"/>
<dbReference type="EMBL" id="BAAAZA010000069">
    <property type="protein sequence ID" value="GAA3907288.1"/>
    <property type="molecule type" value="Genomic_DNA"/>
</dbReference>
<name>A0ABP7LRY4_9ACTN</name>
<evidence type="ECO:0000313" key="1">
    <source>
        <dbReference type="EMBL" id="GAA3907288.1"/>
    </source>
</evidence>
<keyword evidence="2" id="KW-1185">Reference proteome</keyword>
<evidence type="ECO:0000313" key="2">
    <source>
        <dbReference type="Proteomes" id="UP001501563"/>
    </source>
</evidence>
<protein>
    <submittedName>
        <fullName evidence="1">Uncharacterized protein</fullName>
    </submittedName>
</protein>
<organism evidence="1 2">
    <name type="scientific">Streptomyces lannensis</name>
    <dbReference type="NCBI Taxonomy" id="766498"/>
    <lineage>
        <taxon>Bacteria</taxon>
        <taxon>Bacillati</taxon>
        <taxon>Actinomycetota</taxon>
        <taxon>Actinomycetes</taxon>
        <taxon>Kitasatosporales</taxon>
        <taxon>Streptomycetaceae</taxon>
        <taxon>Streptomyces</taxon>
    </lineage>
</organism>
<comment type="caution">
    <text evidence="1">The sequence shown here is derived from an EMBL/GenBank/DDBJ whole genome shotgun (WGS) entry which is preliminary data.</text>
</comment>
<reference evidence="2" key="1">
    <citation type="journal article" date="2019" name="Int. J. Syst. Evol. Microbiol.">
        <title>The Global Catalogue of Microorganisms (GCM) 10K type strain sequencing project: providing services to taxonomists for standard genome sequencing and annotation.</title>
        <authorList>
            <consortium name="The Broad Institute Genomics Platform"/>
            <consortium name="The Broad Institute Genome Sequencing Center for Infectious Disease"/>
            <person name="Wu L."/>
            <person name="Ma J."/>
        </authorList>
    </citation>
    <scope>NUCLEOTIDE SEQUENCE [LARGE SCALE GENOMIC DNA]</scope>
    <source>
        <strain evidence="2">JCM 16578</strain>
    </source>
</reference>
<gene>
    <name evidence="1" type="ORF">GCM10022207_90920</name>
</gene>